<dbReference type="GO" id="GO:0030246">
    <property type="term" value="F:carbohydrate binding"/>
    <property type="evidence" value="ECO:0007669"/>
    <property type="project" value="InterPro"/>
</dbReference>
<evidence type="ECO:0000256" key="1">
    <source>
        <dbReference type="ARBA" id="ARBA00022441"/>
    </source>
</evidence>
<organism evidence="4 5">
    <name type="scientific">Geomesophilobacter sediminis</name>
    <dbReference type="NCBI Taxonomy" id="2798584"/>
    <lineage>
        <taxon>Bacteria</taxon>
        <taxon>Pseudomonadati</taxon>
        <taxon>Thermodesulfobacteriota</taxon>
        <taxon>Desulfuromonadia</taxon>
        <taxon>Geobacterales</taxon>
        <taxon>Geobacteraceae</taxon>
        <taxon>Geomesophilobacter</taxon>
    </lineage>
</organism>
<reference evidence="4" key="1">
    <citation type="submission" date="2020-12" db="EMBL/GenBank/DDBJ databases">
        <title>Geomonas sp. Red875, isolated from river sediment.</title>
        <authorList>
            <person name="Xu Z."/>
            <person name="Zhang Z."/>
            <person name="Masuda Y."/>
            <person name="Itoh H."/>
            <person name="Senoo K."/>
        </authorList>
    </citation>
    <scope>NUCLEOTIDE SEQUENCE</scope>
    <source>
        <strain evidence="4">Red875</strain>
    </source>
</reference>
<dbReference type="EMBL" id="JAEMHM010000001">
    <property type="protein sequence ID" value="MBJ6723243.1"/>
    <property type="molecule type" value="Genomic_DNA"/>
</dbReference>
<dbReference type="AlphaFoldDB" id="A0A8J7IKQ4"/>
<dbReference type="InterPro" id="IPR015915">
    <property type="entry name" value="Kelch-typ_b-propeller"/>
</dbReference>
<evidence type="ECO:0000256" key="2">
    <source>
        <dbReference type="ARBA" id="ARBA00022737"/>
    </source>
</evidence>
<dbReference type="InterPro" id="IPR037293">
    <property type="entry name" value="Gal_Oxidase_central_sf"/>
</dbReference>
<dbReference type="Pfam" id="PF01344">
    <property type="entry name" value="Kelch_1"/>
    <property type="match status" value="1"/>
</dbReference>
<dbReference type="Gene3D" id="2.120.10.80">
    <property type="entry name" value="Kelch-type beta propeller"/>
    <property type="match status" value="1"/>
</dbReference>
<dbReference type="Pfam" id="PF13620">
    <property type="entry name" value="CarboxypepD_reg"/>
    <property type="match status" value="1"/>
</dbReference>
<dbReference type="SUPFAM" id="SSF75011">
    <property type="entry name" value="3-carboxy-cis,cis-mucoante lactonizing enzyme"/>
    <property type="match status" value="1"/>
</dbReference>
<dbReference type="InterPro" id="IPR013784">
    <property type="entry name" value="Carb-bd-like_fold"/>
</dbReference>
<dbReference type="PANTHER" id="PTHR46260:SF3">
    <property type="entry name" value="RING-TYPE DOMAIN-CONTAINING PROTEIN"/>
    <property type="match status" value="1"/>
</dbReference>
<dbReference type="GO" id="GO:0004180">
    <property type="term" value="F:carboxypeptidase activity"/>
    <property type="evidence" value="ECO:0007669"/>
    <property type="project" value="UniProtKB-KW"/>
</dbReference>
<dbReference type="PANTHER" id="PTHR46260">
    <property type="entry name" value="RING-TYPE DOMAIN-CONTAINING PROTEIN"/>
    <property type="match status" value="1"/>
</dbReference>
<feature type="signal peptide" evidence="3">
    <location>
        <begin position="1"/>
        <end position="30"/>
    </location>
</feature>
<keyword evidence="4" id="KW-0378">Hydrolase</keyword>
<evidence type="ECO:0000313" key="5">
    <source>
        <dbReference type="Proteomes" id="UP000636888"/>
    </source>
</evidence>
<dbReference type="Proteomes" id="UP000636888">
    <property type="component" value="Unassembled WGS sequence"/>
</dbReference>
<dbReference type="Pfam" id="PF24681">
    <property type="entry name" value="Kelch_KLHDC2_KLHL20_DRC7"/>
    <property type="match status" value="1"/>
</dbReference>
<protein>
    <submittedName>
        <fullName evidence="4">Carboxypeptidase regulatory-like domain-containing protein</fullName>
    </submittedName>
</protein>
<comment type="caution">
    <text evidence="4">The sequence shown here is derived from an EMBL/GenBank/DDBJ whole genome shotgun (WGS) entry which is preliminary data.</text>
</comment>
<keyword evidence="5" id="KW-1185">Reference proteome</keyword>
<dbReference type="InterPro" id="IPR051746">
    <property type="entry name" value="Kelch_domain_containing_8"/>
</dbReference>
<feature type="chain" id="PRO_5035290827" evidence="3">
    <location>
        <begin position="31"/>
        <end position="673"/>
    </location>
</feature>
<dbReference type="SMART" id="SM00612">
    <property type="entry name" value="Kelch"/>
    <property type="match status" value="6"/>
</dbReference>
<keyword evidence="4" id="KW-0121">Carboxypeptidase</keyword>
<dbReference type="Gene3D" id="2.60.40.1120">
    <property type="entry name" value="Carboxypeptidase-like, regulatory domain"/>
    <property type="match status" value="1"/>
</dbReference>
<dbReference type="RefSeq" id="WP_199382085.1">
    <property type="nucleotide sequence ID" value="NZ_JAEMHM010000001.1"/>
</dbReference>
<evidence type="ECO:0000256" key="3">
    <source>
        <dbReference type="SAM" id="SignalP"/>
    </source>
</evidence>
<name>A0A8J7IKQ4_9BACT</name>
<dbReference type="SUPFAM" id="SSF117281">
    <property type="entry name" value="Kelch motif"/>
    <property type="match status" value="1"/>
</dbReference>
<gene>
    <name evidence="4" type="ORF">JFN93_00860</name>
</gene>
<accession>A0A8J7IKQ4</accession>
<dbReference type="SUPFAM" id="SSF49452">
    <property type="entry name" value="Starch-binding domain-like"/>
    <property type="match status" value="1"/>
</dbReference>
<dbReference type="Gene3D" id="2.130.10.80">
    <property type="entry name" value="Galactose oxidase/kelch, beta-propeller"/>
    <property type="match status" value="3"/>
</dbReference>
<evidence type="ECO:0000313" key="4">
    <source>
        <dbReference type="EMBL" id="MBJ6723243.1"/>
    </source>
</evidence>
<keyword evidence="2" id="KW-0677">Repeat</keyword>
<keyword evidence="1" id="KW-0880">Kelch repeat</keyword>
<sequence length="673" mass="69520">MQSMLPFSRLVFVVLSFAVLLFAGCSGGSASTPAGTFTAEQVSGKTFAYSSAGSTGTLAFNADGTWSTTIGTSTFSGTWSITGGKLVCVTTAGGDHTVTYTLLSTTSDSINTSFVEVNPAAPNDPANGTATFAATFTTGQVSGKTFAYSSAGSTGTLVFNADSTWSTTIGTSTFSGTWSISDGKLVCVTSAGGNHTLTYTALVSNDAKAIHTSVVEVNPADPANPTTSTATLTALYTVSGKVSQSNTGWAGVTVALDGDQTQTATTDADGTYHFTVPAGEYRVTPSKGNSAFAPLDNSFAVSGADVGAVDFALAPTMAGPNINKWIQTGSLIYKRARHTATLLQNGKVLVAGGEYFVFLSYTMRASAEIYDPATGAWIQTGSLNYKRSEHTATLLKDGRVLVAGGHNSPSLLIWSTHASAELYDPKTGKWAETASLAYDRYGHTATLLQDGRVLVAGGKDEISTGATAEIYDPKTDKWTQTGSLNHKRYHHTATLLQDGKVLVAGGDSGDFLASAEIYDPATGKWTDTGSLPYTSSQHTATLLQDGRVLVAGGITAAGGLNGGTAHTTSSAETYDPATGKWTQTGSLADPRGQHTATLLQDGKVLVAGGLTYSLSGSAEIYDPATSKWTQTGSLNYKRSAPAATLLDSGLVLVVGGTGDLSERTSTELFFPGL</sequence>
<proteinExistence type="predicted"/>
<keyword evidence="4" id="KW-0645">Protease</keyword>
<keyword evidence="3" id="KW-0732">Signal</keyword>
<dbReference type="InterPro" id="IPR006652">
    <property type="entry name" value="Kelch_1"/>
</dbReference>